<accession>A0A6N8TE92</accession>
<evidence type="ECO:0000313" key="2">
    <source>
        <dbReference type="Proteomes" id="UP000440304"/>
    </source>
</evidence>
<organism evidence="1 2">
    <name type="scientific">Shinella zoogloeoides</name>
    <name type="common">Crabtreella saccharophila</name>
    <dbReference type="NCBI Taxonomy" id="352475"/>
    <lineage>
        <taxon>Bacteria</taxon>
        <taxon>Pseudomonadati</taxon>
        <taxon>Pseudomonadota</taxon>
        <taxon>Alphaproteobacteria</taxon>
        <taxon>Hyphomicrobiales</taxon>
        <taxon>Rhizobiaceae</taxon>
        <taxon>Shinella</taxon>
    </lineage>
</organism>
<evidence type="ECO:0000313" key="1">
    <source>
        <dbReference type="EMBL" id="MXN99429.1"/>
    </source>
</evidence>
<dbReference type="RefSeq" id="WP_160784838.1">
    <property type="nucleotide sequence ID" value="NZ_CP086610.1"/>
</dbReference>
<gene>
    <name evidence="1" type="ORF">GR156_03900</name>
</gene>
<dbReference type="InterPro" id="IPR021874">
    <property type="entry name" value="Phage_Mu_Gp27"/>
</dbReference>
<dbReference type="EMBL" id="WUML01000002">
    <property type="protein sequence ID" value="MXN99429.1"/>
    <property type="molecule type" value="Genomic_DNA"/>
</dbReference>
<reference evidence="1 2" key="1">
    <citation type="submission" date="2019-12" db="EMBL/GenBank/DDBJ databases">
        <title>Shinella granuli gen. nov., sp. nov., and proposal of the reclassification of Zoogloea ramigera ATCC 19623 as Shinella zoogloeoides sp. nov.</title>
        <authorList>
            <person name="Gao J."/>
        </authorList>
    </citation>
    <scope>NUCLEOTIDE SEQUENCE [LARGE SCALE GENOMIC DNA]</scope>
    <source>
        <strain evidence="1 2">DSM 287</strain>
    </source>
</reference>
<dbReference type="AlphaFoldDB" id="A0A6N8TE92"/>
<sequence length="194" mass="21956">MADDRRGRGRLDSLELLPEEAQDDVIWAVGQLNERRRTTADILFELNDRLEVKGIAPISKSAFYRRSARLAKRVMQLEERRYVYAGIAEKLTPEEIGRNDVVLGEFLKLLIDNLMDKDEIDTKGAMELARAYKDTVVAQRHSAEHRRKGEEEAKAKLLKAVDAAAVAADGTSDKPDGMAVIKKIREQIYGIFEE</sequence>
<dbReference type="Pfam" id="PF11985">
    <property type="entry name" value="Phage_Mu_Gp27"/>
    <property type="match status" value="1"/>
</dbReference>
<proteinExistence type="predicted"/>
<protein>
    <submittedName>
        <fullName evidence="1">DUF3486 family protein</fullName>
    </submittedName>
</protein>
<comment type="caution">
    <text evidence="1">The sequence shown here is derived from an EMBL/GenBank/DDBJ whole genome shotgun (WGS) entry which is preliminary data.</text>
</comment>
<dbReference type="Proteomes" id="UP000440304">
    <property type="component" value="Unassembled WGS sequence"/>
</dbReference>
<name>A0A6N8TE92_SHIZO</name>
<dbReference type="OrthoDB" id="7594814at2"/>